<evidence type="ECO:0000313" key="3">
    <source>
        <dbReference type="EMBL" id="KKM24713.1"/>
    </source>
</evidence>
<dbReference type="Gene3D" id="3.10.20.440">
    <property type="entry name" value="2Fe-2S iron-sulphur cluster binding domain, sarcosine oxidase, alpha subunit, N-terminal domain"/>
    <property type="match status" value="1"/>
</dbReference>
<dbReference type="Gene3D" id="1.10.1060.10">
    <property type="entry name" value="Alpha-helical ferredoxin"/>
    <property type="match status" value="1"/>
</dbReference>
<reference evidence="3" key="1">
    <citation type="journal article" date="2015" name="Nature">
        <title>Complex archaea that bridge the gap between prokaryotes and eukaryotes.</title>
        <authorList>
            <person name="Spang A."/>
            <person name="Saw J.H."/>
            <person name="Jorgensen S.L."/>
            <person name="Zaremba-Niedzwiedzka K."/>
            <person name="Martijn J."/>
            <person name="Lind A.E."/>
            <person name="van Eijk R."/>
            <person name="Schleper C."/>
            <person name="Guy L."/>
            <person name="Ettema T.J."/>
        </authorList>
    </citation>
    <scope>NUCLEOTIDE SEQUENCE</scope>
</reference>
<dbReference type="InterPro" id="IPR036010">
    <property type="entry name" value="2Fe-2S_ferredoxin-like_sf"/>
</dbReference>
<evidence type="ECO:0000259" key="2">
    <source>
        <dbReference type="PROSITE" id="PS51085"/>
    </source>
</evidence>
<dbReference type="SUPFAM" id="SSF54292">
    <property type="entry name" value="2Fe-2S ferredoxin-like"/>
    <property type="match status" value="1"/>
</dbReference>
<proteinExistence type="predicted"/>
<dbReference type="InterPro" id="IPR036188">
    <property type="entry name" value="FAD/NAD-bd_sf"/>
</dbReference>
<dbReference type="GO" id="GO:0016491">
    <property type="term" value="F:oxidoreductase activity"/>
    <property type="evidence" value="ECO:0007669"/>
    <property type="project" value="UniProtKB-KW"/>
</dbReference>
<dbReference type="GO" id="GO:0051536">
    <property type="term" value="F:iron-sulfur cluster binding"/>
    <property type="evidence" value="ECO:0007669"/>
    <property type="project" value="InterPro"/>
</dbReference>
<dbReference type="InterPro" id="IPR051394">
    <property type="entry name" value="Glutamate_Synthase"/>
</dbReference>
<dbReference type="Pfam" id="PF13510">
    <property type="entry name" value="Fer2_4"/>
    <property type="match status" value="1"/>
</dbReference>
<dbReference type="PROSITE" id="PS51085">
    <property type="entry name" value="2FE2S_FER_2"/>
    <property type="match status" value="1"/>
</dbReference>
<dbReference type="InterPro" id="IPR009051">
    <property type="entry name" value="Helical_ferredxn"/>
</dbReference>
<evidence type="ECO:0000256" key="1">
    <source>
        <dbReference type="ARBA" id="ARBA00023002"/>
    </source>
</evidence>
<accession>A0A0F9KRG4</accession>
<feature type="domain" description="2Fe-2S ferredoxin-type" evidence="2">
    <location>
        <begin position="1"/>
        <end position="78"/>
    </location>
</feature>
<dbReference type="EMBL" id="LAZR01012867">
    <property type="protein sequence ID" value="KKM24713.1"/>
    <property type="molecule type" value="Genomic_DNA"/>
</dbReference>
<dbReference type="InterPro" id="IPR028261">
    <property type="entry name" value="DPD_II"/>
</dbReference>
<sequence>MPKLWIDNLEVEVPEGATILDAAEELGIDVPTLCHLPGHDPSTSCMCCLVRVGEAKGFVPSCATAAAEGMRVESSSPDVLHARRTSLELLLSDDLGDCMGPCQCICPAGMDIPGMIRQIAAGDLAGAVATVKDHIALPAVLGRICPAPCEKGCRRGAHDDPVAIMLLKRFVADADLASGDPYRPECGPATGKRVAIVGAGPAGLAGAYYLLRAGHACTLLDDHDAPGGMLRQAVSQTKLPWSVLEPEIETIIGLGVELRLKTRVGTDVSLTDLRADFDAVLVAVGELGKSDAKALGLKAAKDRLVADTRTFQLGLPGVFAAGDAIRRRRLTVQAVADGRGAAASIGQFLLGREVTGPRRPFNTRIGKLDEAEVQAFLVGASPSPRMQPDAPEGPLVDRQAGDESARCLHCDCRKPVACKLRTCADLYAAKASRYRGERRRVVIETAHPEVIFEPGKCIDCGLCVQIAAKAGEELGLTFIGRGFDVRVAVPFGEGIPQGLRTTAARCADACPTGALVAKDA</sequence>
<dbReference type="Pfam" id="PF14691">
    <property type="entry name" value="Fer4_20"/>
    <property type="match status" value="1"/>
</dbReference>
<dbReference type="InterPro" id="IPR042204">
    <property type="entry name" value="2Fe-2S-bd_N"/>
</dbReference>
<dbReference type="SUPFAM" id="SSF54862">
    <property type="entry name" value="4Fe-4S ferredoxins"/>
    <property type="match status" value="1"/>
</dbReference>
<keyword evidence="1" id="KW-0560">Oxidoreductase</keyword>
<organism evidence="3">
    <name type="scientific">marine sediment metagenome</name>
    <dbReference type="NCBI Taxonomy" id="412755"/>
    <lineage>
        <taxon>unclassified sequences</taxon>
        <taxon>metagenomes</taxon>
        <taxon>ecological metagenomes</taxon>
    </lineage>
</organism>
<dbReference type="PANTHER" id="PTHR43100:SF2">
    <property type="entry name" value="BNAA03G19380D PROTEIN"/>
    <property type="match status" value="1"/>
</dbReference>
<dbReference type="SUPFAM" id="SSF51971">
    <property type="entry name" value="Nucleotide-binding domain"/>
    <property type="match status" value="1"/>
</dbReference>
<dbReference type="Gene3D" id="3.30.70.20">
    <property type="match status" value="1"/>
</dbReference>
<gene>
    <name evidence="3" type="ORF">LCGC14_1602350</name>
</gene>
<dbReference type="AlphaFoldDB" id="A0A0F9KRG4"/>
<dbReference type="InterPro" id="IPR001041">
    <property type="entry name" value="2Fe-2S_ferredoxin-type"/>
</dbReference>
<dbReference type="CDD" id="cd00207">
    <property type="entry name" value="fer2"/>
    <property type="match status" value="1"/>
</dbReference>
<comment type="caution">
    <text evidence="3">The sequence shown here is derived from an EMBL/GenBank/DDBJ whole genome shotgun (WGS) entry which is preliminary data.</text>
</comment>
<dbReference type="PANTHER" id="PTHR43100">
    <property type="entry name" value="GLUTAMATE SYNTHASE [NADPH] SMALL CHAIN"/>
    <property type="match status" value="1"/>
</dbReference>
<dbReference type="Gene3D" id="3.50.50.60">
    <property type="entry name" value="FAD/NAD(P)-binding domain"/>
    <property type="match status" value="1"/>
</dbReference>
<protein>
    <recommendedName>
        <fullName evidence="2">2Fe-2S ferredoxin-type domain-containing protein</fullName>
    </recommendedName>
</protein>
<dbReference type="InterPro" id="IPR023753">
    <property type="entry name" value="FAD/NAD-binding_dom"/>
</dbReference>
<dbReference type="Pfam" id="PF07992">
    <property type="entry name" value="Pyr_redox_2"/>
    <property type="match status" value="1"/>
</dbReference>
<dbReference type="PRINTS" id="PR00419">
    <property type="entry name" value="ADXRDTASE"/>
</dbReference>
<name>A0A0F9KRG4_9ZZZZ</name>